<protein>
    <submittedName>
        <fullName evidence="3">Uncharacterized protein LOC111596210</fullName>
    </submittedName>
</protein>
<dbReference type="GeneID" id="111596210"/>
<dbReference type="OrthoDB" id="7825696at2759"/>
<dbReference type="InterPro" id="IPR002876">
    <property type="entry name" value="Transcrip_reg_TACO1-like"/>
</dbReference>
<proteinExistence type="predicted"/>
<dbReference type="Gene3D" id="3.30.70.980">
    <property type="match status" value="2"/>
</dbReference>
<keyword evidence="2" id="KW-1185">Reference proteome</keyword>
<reference evidence="3" key="1">
    <citation type="submission" date="2025-08" db="UniProtKB">
        <authorList>
            <consortium name="RefSeq"/>
        </authorList>
    </citation>
    <scope>IDENTIFICATION</scope>
    <source>
        <strain evidence="3">15085-1641.00</strain>
        <tissue evidence="3">Whole body</tissue>
    </source>
</reference>
<dbReference type="PANTHER" id="PTHR12532:SF0">
    <property type="entry name" value="TRANSLATIONAL ACTIVATOR OF CYTOCHROME C OXIDASE 1"/>
    <property type="match status" value="1"/>
</dbReference>
<dbReference type="Proteomes" id="UP000504633">
    <property type="component" value="Unplaced"/>
</dbReference>
<feature type="domain" description="TACO1/YebC-like second and third" evidence="1">
    <location>
        <begin position="104"/>
        <end position="258"/>
    </location>
</feature>
<dbReference type="InterPro" id="IPR026564">
    <property type="entry name" value="Transcrip_reg_TACO1-like_dom3"/>
</dbReference>
<organism evidence="2 3">
    <name type="scientific">Drosophila hydei</name>
    <name type="common">Fruit fly</name>
    <dbReference type="NCBI Taxonomy" id="7224"/>
    <lineage>
        <taxon>Eukaryota</taxon>
        <taxon>Metazoa</taxon>
        <taxon>Ecdysozoa</taxon>
        <taxon>Arthropoda</taxon>
        <taxon>Hexapoda</taxon>
        <taxon>Insecta</taxon>
        <taxon>Pterygota</taxon>
        <taxon>Neoptera</taxon>
        <taxon>Endopterygota</taxon>
        <taxon>Diptera</taxon>
        <taxon>Brachycera</taxon>
        <taxon>Muscomorpha</taxon>
        <taxon>Ephydroidea</taxon>
        <taxon>Drosophilidae</taxon>
        <taxon>Drosophila</taxon>
    </lineage>
</organism>
<dbReference type="SUPFAM" id="SSF75625">
    <property type="entry name" value="YebC-like"/>
    <property type="match status" value="1"/>
</dbReference>
<dbReference type="OMA" id="IEMGALC"/>
<accession>A0A6J1LQX0</accession>
<evidence type="ECO:0000313" key="3">
    <source>
        <dbReference type="RefSeq" id="XP_023166091.2"/>
    </source>
</evidence>
<dbReference type="Pfam" id="PF01709">
    <property type="entry name" value="Transcrip_reg"/>
    <property type="match status" value="1"/>
</dbReference>
<sequence length="269" mass="30669">MEFLLKRYAQSHNITRLEANLLPSSFQKTPALSPNPIVLNKSDKFNGLDGEIDSTIKIIWKNGNVDKRRTNRHKCNKNLLLRGLDEPSNRNDNCVLHVHYNGREAALVCQVKTANLSSLKERLSPLLKDYKSRFRAVHGEKRLFKQMGFIHVLMTGHSVVDFANLEEHLHKVSLSCQAESCRIVSIEMGALCFRCHPAHISKVAGNLRQFGYNPLLTEIGYCPIEPLVKLRPPELTRYSEFLKQLQADADIVKVYDNVQNSVLQSMYTN</sequence>
<dbReference type="PANTHER" id="PTHR12532">
    <property type="entry name" value="TRANSLATIONAL ACTIVATOR OF CYTOCHROME C OXIDASE 1"/>
    <property type="match status" value="1"/>
</dbReference>
<dbReference type="InterPro" id="IPR048300">
    <property type="entry name" value="TACO1_YebC-like_2nd/3rd_dom"/>
</dbReference>
<gene>
    <name evidence="3" type="primary">LOC111596210</name>
</gene>
<dbReference type="KEGG" id="dhe:111596210"/>
<dbReference type="AlphaFoldDB" id="A0A6J1LQX0"/>
<evidence type="ECO:0000313" key="2">
    <source>
        <dbReference type="Proteomes" id="UP000504633"/>
    </source>
</evidence>
<dbReference type="InterPro" id="IPR029072">
    <property type="entry name" value="YebC-like"/>
</dbReference>
<name>A0A6J1LQX0_DROHY</name>
<evidence type="ECO:0000259" key="1">
    <source>
        <dbReference type="Pfam" id="PF01709"/>
    </source>
</evidence>
<dbReference type="RefSeq" id="XP_023166091.2">
    <property type="nucleotide sequence ID" value="XM_023310323.2"/>
</dbReference>
<dbReference type="GO" id="GO:0005739">
    <property type="term" value="C:mitochondrion"/>
    <property type="evidence" value="ECO:0007669"/>
    <property type="project" value="TreeGrafter"/>
</dbReference>